<feature type="signal peptide" evidence="2">
    <location>
        <begin position="1"/>
        <end position="18"/>
    </location>
</feature>
<feature type="domain" description="Vanin C-terminal" evidence="3">
    <location>
        <begin position="258"/>
        <end position="404"/>
    </location>
</feature>
<dbReference type="Gene3D" id="3.60.110.10">
    <property type="entry name" value="Carbon-nitrogen hydrolase"/>
    <property type="match status" value="1"/>
</dbReference>
<dbReference type="PANTHER" id="PTHR10609:SF14">
    <property type="entry name" value="BIOTINIDASE"/>
    <property type="match status" value="1"/>
</dbReference>
<dbReference type="InterPro" id="IPR036526">
    <property type="entry name" value="C-N_Hydrolase_sf"/>
</dbReference>
<dbReference type="InterPro" id="IPR040154">
    <property type="entry name" value="Biotinidase/VNN"/>
</dbReference>
<dbReference type="EMBL" id="OU963916">
    <property type="protein sequence ID" value="CAH0403462.1"/>
    <property type="molecule type" value="Genomic_DNA"/>
</dbReference>
<evidence type="ECO:0000313" key="5">
    <source>
        <dbReference type="Proteomes" id="UP001153292"/>
    </source>
</evidence>
<dbReference type="PANTHER" id="PTHR10609">
    <property type="entry name" value="BIOTINIDASE-RELATED"/>
    <property type="match status" value="1"/>
</dbReference>
<evidence type="ECO:0000259" key="3">
    <source>
        <dbReference type="Pfam" id="PF19018"/>
    </source>
</evidence>
<sequence>MKYYLGSLVCLCFGLSLASEDTYYRAAVVRGLKYDQDSLKDLPIIREAADSKVDILVLPLPQGSSTSTFESCCGVDNYDELVRTLSEVSKAGHLYLVAHLLEKTWCQGKNELVRSNLVFDRDGHIVSVYRKPVNDIANCTSSATGFGTFTTDFGVTFGVLMEEDLALLNSKDLKGLKNFVLTGSRTAEFPYLSASRFAASWAFVNQAILISTSGVFAGQSGMKTGGTNLEIVKLNKSQDSAMVPPVVTASAPLPAEDLSLYAVVPLDLTAIANGHHETVCQDGFCCDFYLKAKVTGKVDEANYSIAVTSGVCALFACGIQHKRLCSLRSVHNNTNVVFEKISVTGDFSMGSTEYPIILTANTSVKSEQFHFESLQTNTLKRVTLEVENVNNIFDFIIYGSDTEKSQFQSHARTQIPSITPGYIISGDLDEFFDYVWIRVRIFIFVASIYVLEML</sequence>
<dbReference type="Proteomes" id="UP001153292">
    <property type="component" value="Chromosome 23"/>
</dbReference>
<keyword evidence="2" id="KW-0732">Signal</keyword>
<dbReference type="Pfam" id="PF19018">
    <property type="entry name" value="Vanin_C"/>
    <property type="match status" value="1"/>
</dbReference>
<feature type="chain" id="PRO_5047003615" description="Vanin C-terminal domain-containing protein" evidence="2">
    <location>
        <begin position="19"/>
        <end position="454"/>
    </location>
</feature>
<evidence type="ECO:0000256" key="1">
    <source>
        <dbReference type="ARBA" id="ARBA00022801"/>
    </source>
</evidence>
<proteinExistence type="predicted"/>
<organism evidence="4 5">
    <name type="scientific">Chilo suppressalis</name>
    <name type="common">Asiatic rice borer moth</name>
    <dbReference type="NCBI Taxonomy" id="168631"/>
    <lineage>
        <taxon>Eukaryota</taxon>
        <taxon>Metazoa</taxon>
        <taxon>Ecdysozoa</taxon>
        <taxon>Arthropoda</taxon>
        <taxon>Hexapoda</taxon>
        <taxon>Insecta</taxon>
        <taxon>Pterygota</taxon>
        <taxon>Neoptera</taxon>
        <taxon>Endopterygota</taxon>
        <taxon>Lepidoptera</taxon>
        <taxon>Glossata</taxon>
        <taxon>Ditrysia</taxon>
        <taxon>Pyraloidea</taxon>
        <taxon>Crambidae</taxon>
        <taxon>Crambinae</taxon>
        <taxon>Chilo</taxon>
    </lineage>
</organism>
<protein>
    <recommendedName>
        <fullName evidence="3">Vanin C-terminal domain-containing protein</fullName>
    </recommendedName>
</protein>
<keyword evidence="5" id="KW-1185">Reference proteome</keyword>
<dbReference type="InterPro" id="IPR043957">
    <property type="entry name" value="Vanin_C"/>
</dbReference>
<accession>A0ABN8B5I7</accession>
<name>A0ABN8B5I7_CHISP</name>
<reference evidence="4" key="1">
    <citation type="submission" date="2021-12" db="EMBL/GenBank/DDBJ databases">
        <authorList>
            <person name="King R."/>
        </authorList>
    </citation>
    <scope>NUCLEOTIDE SEQUENCE</scope>
</reference>
<keyword evidence="1" id="KW-0378">Hydrolase</keyword>
<evidence type="ECO:0000313" key="4">
    <source>
        <dbReference type="EMBL" id="CAH0403462.1"/>
    </source>
</evidence>
<dbReference type="SUPFAM" id="SSF56317">
    <property type="entry name" value="Carbon-nitrogen hydrolase"/>
    <property type="match status" value="1"/>
</dbReference>
<evidence type="ECO:0000256" key="2">
    <source>
        <dbReference type="SAM" id="SignalP"/>
    </source>
</evidence>
<gene>
    <name evidence="4" type="ORF">CHILSU_LOCUS6737</name>
</gene>